<feature type="chain" id="PRO_5047145090" evidence="1">
    <location>
        <begin position="27"/>
        <end position="431"/>
    </location>
</feature>
<proteinExistence type="predicted"/>
<dbReference type="PROSITE" id="PS51257">
    <property type="entry name" value="PROKAR_LIPOPROTEIN"/>
    <property type="match status" value="1"/>
</dbReference>
<feature type="signal peptide" evidence="1">
    <location>
        <begin position="1"/>
        <end position="26"/>
    </location>
</feature>
<organism evidence="2 3">
    <name type="scientific">Phytohabitans kaempferiae</name>
    <dbReference type="NCBI Taxonomy" id="1620943"/>
    <lineage>
        <taxon>Bacteria</taxon>
        <taxon>Bacillati</taxon>
        <taxon>Actinomycetota</taxon>
        <taxon>Actinomycetes</taxon>
        <taxon>Micromonosporales</taxon>
        <taxon>Micromonosporaceae</taxon>
    </lineage>
</organism>
<name>A0ABV6M9D3_9ACTN</name>
<evidence type="ECO:0000313" key="3">
    <source>
        <dbReference type="Proteomes" id="UP001589867"/>
    </source>
</evidence>
<dbReference type="PANTHER" id="PTHR43649">
    <property type="entry name" value="ARABINOSE-BINDING PROTEIN-RELATED"/>
    <property type="match status" value="1"/>
</dbReference>
<dbReference type="EMBL" id="JBHLUH010000056">
    <property type="protein sequence ID" value="MFC0531018.1"/>
    <property type="molecule type" value="Genomic_DNA"/>
</dbReference>
<keyword evidence="3" id="KW-1185">Reference proteome</keyword>
<comment type="caution">
    <text evidence="2">The sequence shown here is derived from an EMBL/GenBank/DDBJ whole genome shotgun (WGS) entry which is preliminary data.</text>
</comment>
<keyword evidence="1" id="KW-0732">Signal</keyword>
<dbReference type="Gene3D" id="3.40.190.10">
    <property type="entry name" value="Periplasmic binding protein-like II"/>
    <property type="match status" value="1"/>
</dbReference>
<evidence type="ECO:0000313" key="2">
    <source>
        <dbReference type="EMBL" id="MFC0531018.1"/>
    </source>
</evidence>
<evidence type="ECO:0000256" key="1">
    <source>
        <dbReference type="SAM" id="SignalP"/>
    </source>
</evidence>
<sequence length="431" mass="46215">MSVSTRRRRYAAVALASVAVLAAATACGEDNEGGDTGAKPEKLVVDTFGEAGYEDLVKQYEQQTGIKIELRKVAQLNEFRPRVVRSLATGKGAADVIMLEEGILNEFKLNPGNWVDLAPLVGDKSKDYLSWKYELGKAPDGRLMGLPTDVGGLGLCYRTDLFEAAGLPTNRDEVSALWPTWDKFIETGKNYKAKTGKGFVDSVTTAVNAVMFQQNGADLFYDKEDKLIADTSPAVKAAWDQAIAIADAGISAKITTWSPEWNAGFKQGTFAVNACPSWMLGIVESNSGPENAGKWDLAAVPGGAGNWGGSWLGVPTQSKYHAEAAKLIDFLTNTAGQVAAFKKSGPLPTNLKALEDAAFTSFTNKYFSDAPTGKIFGDGVQKIVPTHLGPKHQAVKENALEPALRAYESGQANKTEAWEQFTKDAATQGAF</sequence>
<dbReference type="InterPro" id="IPR050490">
    <property type="entry name" value="Bact_solute-bd_prot1"/>
</dbReference>
<accession>A0ABV6M9D3</accession>
<dbReference type="SUPFAM" id="SSF53850">
    <property type="entry name" value="Periplasmic binding protein-like II"/>
    <property type="match status" value="1"/>
</dbReference>
<dbReference type="RefSeq" id="WP_377254708.1">
    <property type="nucleotide sequence ID" value="NZ_JBHLUH010000056.1"/>
</dbReference>
<dbReference type="Pfam" id="PF13416">
    <property type="entry name" value="SBP_bac_8"/>
    <property type="match status" value="1"/>
</dbReference>
<gene>
    <name evidence="2" type="ORF">ACFFIA_25590</name>
</gene>
<dbReference type="InterPro" id="IPR006059">
    <property type="entry name" value="SBP"/>
</dbReference>
<dbReference type="Proteomes" id="UP001589867">
    <property type="component" value="Unassembled WGS sequence"/>
</dbReference>
<reference evidence="2 3" key="1">
    <citation type="submission" date="2024-09" db="EMBL/GenBank/DDBJ databases">
        <authorList>
            <person name="Sun Q."/>
            <person name="Mori K."/>
        </authorList>
    </citation>
    <scope>NUCLEOTIDE SEQUENCE [LARGE SCALE GENOMIC DNA]</scope>
    <source>
        <strain evidence="2 3">TBRC 3947</strain>
    </source>
</reference>
<protein>
    <submittedName>
        <fullName evidence="2">ABC transporter substrate-binding protein</fullName>
    </submittedName>
</protein>
<dbReference type="PANTHER" id="PTHR43649:SF32">
    <property type="entry name" value="SUGAR BINDING SECRETED PROTEIN"/>
    <property type="match status" value="1"/>
</dbReference>